<dbReference type="AlphaFoldDB" id="C7R6Y7"/>
<sequence>MKTSSKNLRADERREVTVETVVELAGEQNPSEITTAAIAKRMGVTQGALFRHFPNKEAILSSVMEWVSKRLLARIDKAISKQSSPMAALEAMFMAHVDFVCKHPGVPRMLFGELQAANDSAPKRMVQLMIEGYSVKLKALLDEGIQTGDFDAELDTQSASLLFIGTIQGLVMQSLLAGDVKKMRKDAPGVFAIYQRGIRGDK</sequence>
<dbReference type="Gene3D" id="1.10.357.10">
    <property type="entry name" value="Tetracycline Repressor, domain 2"/>
    <property type="match status" value="1"/>
</dbReference>
<accession>C7R6Y7</accession>
<dbReference type="InterPro" id="IPR041490">
    <property type="entry name" value="KstR2_TetR_C"/>
</dbReference>
<dbReference type="InterPro" id="IPR036271">
    <property type="entry name" value="Tet_transcr_reg_TetR-rel_C_sf"/>
</dbReference>
<feature type="DNA-binding region" description="H-T-H motif" evidence="4">
    <location>
        <begin position="34"/>
        <end position="53"/>
    </location>
</feature>
<proteinExistence type="predicted"/>
<dbReference type="InterPro" id="IPR009057">
    <property type="entry name" value="Homeodomain-like_sf"/>
</dbReference>
<protein>
    <submittedName>
        <fullName evidence="6">Transcriptional regulator, TetR family</fullName>
    </submittedName>
</protein>
<dbReference type="SUPFAM" id="SSF48498">
    <property type="entry name" value="Tetracyclin repressor-like, C-terminal domain"/>
    <property type="match status" value="1"/>
</dbReference>
<dbReference type="InterPro" id="IPR050109">
    <property type="entry name" value="HTH-type_TetR-like_transc_reg"/>
</dbReference>
<gene>
    <name evidence="6" type="ordered locus">Kkor_2033</name>
</gene>
<dbReference type="HOGENOM" id="CLU_069356_12_3_6"/>
<dbReference type="OrthoDB" id="5293556at2"/>
<name>C7R6Y7_KANKD</name>
<dbReference type="Proteomes" id="UP000001231">
    <property type="component" value="Chromosome"/>
</dbReference>
<dbReference type="KEGG" id="kko:Kkor_2033"/>
<keyword evidence="3" id="KW-0804">Transcription</keyword>
<evidence type="ECO:0000256" key="3">
    <source>
        <dbReference type="ARBA" id="ARBA00023163"/>
    </source>
</evidence>
<dbReference type="Pfam" id="PF17932">
    <property type="entry name" value="TetR_C_24"/>
    <property type="match status" value="1"/>
</dbReference>
<dbReference type="GO" id="GO:0000976">
    <property type="term" value="F:transcription cis-regulatory region binding"/>
    <property type="evidence" value="ECO:0007669"/>
    <property type="project" value="TreeGrafter"/>
</dbReference>
<keyword evidence="2 4" id="KW-0238">DNA-binding</keyword>
<dbReference type="eggNOG" id="COG1309">
    <property type="taxonomic scope" value="Bacteria"/>
</dbReference>
<dbReference type="Pfam" id="PF00440">
    <property type="entry name" value="TetR_N"/>
    <property type="match status" value="1"/>
</dbReference>
<dbReference type="PROSITE" id="PS50977">
    <property type="entry name" value="HTH_TETR_2"/>
    <property type="match status" value="1"/>
</dbReference>
<dbReference type="PANTHER" id="PTHR30055:SF234">
    <property type="entry name" value="HTH-TYPE TRANSCRIPTIONAL REGULATOR BETI"/>
    <property type="match status" value="1"/>
</dbReference>
<dbReference type="InParanoid" id="C7R6Y7"/>
<evidence type="ECO:0000313" key="7">
    <source>
        <dbReference type="Proteomes" id="UP000001231"/>
    </source>
</evidence>
<evidence type="ECO:0000256" key="4">
    <source>
        <dbReference type="PROSITE-ProRule" id="PRU00335"/>
    </source>
</evidence>
<evidence type="ECO:0000256" key="2">
    <source>
        <dbReference type="ARBA" id="ARBA00023125"/>
    </source>
</evidence>
<dbReference type="STRING" id="523791.Kkor_2033"/>
<dbReference type="PANTHER" id="PTHR30055">
    <property type="entry name" value="HTH-TYPE TRANSCRIPTIONAL REGULATOR RUTR"/>
    <property type="match status" value="1"/>
</dbReference>
<evidence type="ECO:0000313" key="6">
    <source>
        <dbReference type="EMBL" id="ACV27443.1"/>
    </source>
</evidence>
<organism evidence="6 7">
    <name type="scientific">Kangiella koreensis (strain DSM 16069 / JCM 12317 / KCTC 12182 / SW-125)</name>
    <dbReference type="NCBI Taxonomy" id="523791"/>
    <lineage>
        <taxon>Bacteria</taxon>
        <taxon>Pseudomonadati</taxon>
        <taxon>Pseudomonadota</taxon>
        <taxon>Gammaproteobacteria</taxon>
        <taxon>Kangiellales</taxon>
        <taxon>Kangiellaceae</taxon>
        <taxon>Kangiella</taxon>
    </lineage>
</organism>
<dbReference type="SUPFAM" id="SSF46689">
    <property type="entry name" value="Homeodomain-like"/>
    <property type="match status" value="1"/>
</dbReference>
<dbReference type="RefSeq" id="WP_015781048.1">
    <property type="nucleotide sequence ID" value="NC_013166.1"/>
</dbReference>
<evidence type="ECO:0000256" key="1">
    <source>
        <dbReference type="ARBA" id="ARBA00023015"/>
    </source>
</evidence>
<dbReference type="GO" id="GO:0003700">
    <property type="term" value="F:DNA-binding transcription factor activity"/>
    <property type="evidence" value="ECO:0007669"/>
    <property type="project" value="TreeGrafter"/>
</dbReference>
<reference evidence="6 7" key="1">
    <citation type="journal article" date="2009" name="Stand. Genomic Sci.">
        <title>Complete genome sequence of Kangiella koreensis type strain (SW-125).</title>
        <authorList>
            <person name="Han C."/>
            <person name="Sikorski J."/>
            <person name="Lapidus A."/>
            <person name="Nolan M."/>
            <person name="Glavina Del Rio T."/>
            <person name="Tice H."/>
            <person name="Cheng J.F."/>
            <person name="Lucas S."/>
            <person name="Chen F."/>
            <person name="Copeland A."/>
            <person name="Ivanova N."/>
            <person name="Mavromatis K."/>
            <person name="Ovchinnikova G."/>
            <person name="Pati A."/>
            <person name="Bruce D."/>
            <person name="Goodwin L."/>
            <person name="Pitluck S."/>
            <person name="Chen A."/>
            <person name="Palaniappan K."/>
            <person name="Land M."/>
            <person name="Hauser L."/>
            <person name="Chang Y.J."/>
            <person name="Jeffries C.D."/>
            <person name="Chain P."/>
            <person name="Saunders E."/>
            <person name="Brettin T."/>
            <person name="Goker M."/>
            <person name="Tindall B.J."/>
            <person name="Bristow J."/>
            <person name="Eisen J.A."/>
            <person name="Markowitz V."/>
            <person name="Hugenholtz P."/>
            <person name="Kyrpides N.C."/>
            <person name="Klenk H.P."/>
            <person name="Detter J.C."/>
        </authorList>
    </citation>
    <scope>NUCLEOTIDE SEQUENCE [LARGE SCALE GENOMIC DNA]</scope>
    <source>
        <strain evidence="7">DSM 16069 / KCTC 12182 / SW-125</strain>
    </source>
</reference>
<dbReference type="EMBL" id="CP001707">
    <property type="protein sequence ID" value="ACV27443.1"/>
    <property type="molecule type" value="Genomic_DNA"/>
</dbReference>
<keyword evidence="7" id="KW-1185">Reference proteome</keyword>
<keyword evidence="1" id="KW-0805">Transcription regulation</keyword>
<dbReference type="InterPro" id="IPR001647">
    <property type="entry name" value="HTH_TetR"/>
</dbReference>
<evidence type="ECO:0000259" key="5">
    <source>
        <dbReference type="PROSITE" id="PS50977"/>
    </source>
</evidence>
<feature type="domain" description="HTH tetR-type" evidence="5">
    <location>
        <begin position="11"/>
        <end position="71"/>
    </location>
</feature>